<dbReference type="EMBL" id="JABBWK010000055">
    <property type="protein sequence ID" value="KAG1896422.1"/>
    <property type="molecule type" value="Genomic_DNA"/>
</dbReference>
<gene>
    <name evidence="1" type="ORF">F5891DRAFT_958598</name>
</gene>
<proteinExistence type="predicted"/>
<evidence type="ECO:0000313" key="2">
    <source>
        <dbReference type="Proteomes" id="UP001195769"/>
    </source>
</evidence>
<feature type="non-terminal residue" evidence="1">
    <location>
        <position position="1"/>
    </location>
</feature>
<reference evidence="1" key="1">
    <citation type="journal article" date="2020" name="New Phytol.">
        <title>Comparative genomics reveals dynamic genome evolution in host specialist ectomycorrhizal fungi.</title>
        <authorList>
            <person name="Lofgren L.A."/>
            <person name="Nguyen N.H."/>
            <person name="Vilgalys R."/>
            <person name="Ruytinx J."/>
            <person name="Liao H.L."/>
            <person name="Branco S."/>
            <person name="Kuo A."/>
            <person name="LaButti K."/>
            <person name="Lipzen A."/>
            <person name="Andreopoulos W."/>
            <person name="Pangilinan J."/>
            <person name="Riley R."/>
            <person name="Hundley H."/>
            <person name="Na H."/>
            <person name="Barry K."/>
            <person name="Grigoriev I.V."/>
            <person name="Stajich J.E."/>
            <person name="Kennedy P.G."/>
        </authorList>
    </citation>
    <scope>NUCLEOTIDE SEQUENCE</scope>
    <source>
        <strain evidence="1">FC203</strain>
    </source>
</reference>
<keyword evidence="2" id="KW-1185">Reference proteome</keyword>
<dbReference type="RefSeq" id="XP_041221998.1">
    <property type="nucleotide sequence ID" value="XM_041375576.1"/>
</dbReference>
<evidence type="ECO:0000313" key="1">
    <source>
        <dbReference type="EMBL" id="KAG1896422.1"/>
    </source>
</evidence>
<dbReference type="GeneID" id="64669874"/>
<organism evidence="1 2">
    <name type="scientific">Suillus fuscotomentosus</name>
    <dbReference type="NCBI Taxonomy" id="1912939"/>
    <lineage>
        <taxon>Eukaryota</taxon>
        <taxon>Fungi</taxon>
        <taxon>Dikarya</taxon>
        <taxon>Basidiomycota</taxon>
        <taxon>Agaricomycotina</taxon>
        <taxon>Agaricomycetes</taxon>
        <taxon>Agaricomycetidae</taxon>
        <taxon>Boletales</taxon>
        <taxon>Suillineae</taxon>
        <taxon>Suillaceae</taxon>
        <taxon>Suillus</taxon>
    </lineage>
</organism>
<name>A0AAD4DYR4_9AGAM</name>
<dbReference type="Proteomes" id="UP001195769">
    <property type="component" value="Unassembled WGS sequence"/>
</dbReference>
<dbReference type="AlphaFoldDB" id="A0AAD4DYR4"/>
<comment type="caution">
    <text evidence="1">The sequence shown here is derived from an EMBL/GenBank/DDBJ whole genome shotgun (WGS) entry which is preliminary data.</text>
</comment>
<protein>
    <submittedName>
        <fullName evidence="1">Uncharacterized protein</fullName>
    </submittedName>
</protein>
<accession>A0AAD4DYR4</accession>
<sequence length="98" mass="11267">QLYSRLQSQLLSPSRTLRSNVLALLTSKMVKSSPTEHEALRRRLQGDEVSLDMHGVREHVLRIGRLYQVVRDDGSLSADICIRWLVCTYTVPFMQALR</sequence>